<dbReference type="PANTHER" id="PTHR43140">
    <property type="entry name" value="TYPE-1 RESTRICTION ENZYME ECOKI SPECIFICITY PROTEIN"/>
    <property type="match status" value="1"/>
</dbReference>
<evidence type="ECO:0000313" key="6">
    <source>
        <dbReference type="Proteomes" id="UP000563094"/>
    </source>
</evidence>
<evidence type="ECO:0000256" key="2">
    <source>
        <dbReference type="ARBA" id="ARBA00022747"/>
    </source>
</evidence>
<gene>
    <name evidence="5" type="ORF">FHS90_002921</name>
</gene>
<proteinExistence type="inferred from homology"/>
<dbReference type="PANTHER" id="PTHR43140:SF1">
    <property type="entry name" value="TYPE I RESTRICTION ENZYME ECOKI SPECIFICITY SUBUNIT"/>
    <property type="match status" value="1"/>
</dbReference>
<name>A0A839GTJ4_9BACT</name>
<sequence length="440" mass="50057">MKKYDSYKDTGLNWLGSIPEQWGFAKINYYSKIKTGGTPNKERPEYWENGTIRWMSSGEVNKEYVYEVAERITDDGLKNSNASILPIDTVMIALNGQGKTKGTVALLRTETTCNQSLAGFICNEEKLNPLYLFFFLKSKYKQLRGLVGDGQREGITLSLLKSLFVPLPSINEQRIIGEFLYYKTSQFDILIQKKQQMIALLEEEKTAVINEAVTKGLNPDAPLKDSGVDWLGAVPAHWEPKKLKYLVHLINDSISTKSLSHKVALENIESNTGRLLEGELSFEFKGCGSHFIKGDVLFSKLRPYLAKVYLAKEEGVAAGELLVFRPKEEIWSEFLFYRILSSDFIKEVNSSTYGSKMPRASWSFIEQLLIPIPSLKEQIEIIQHINDNIRRIESVKAKAFKEIKLMQEYRIALISEAVTGKIDVRDYQPEPINSQQLELA</sequence>
<evidence type="ECO:0000259" key="4">
    <source>
        <dbReference type="Pfam" id="PF01420"/>
    </source>
</evidence>
<dbReference type="Proteomes" id="UP000563094">
    <property type="component" value="Unassembled WGS sequence"/>
</dbReference>
<dbReference type="Pfam" id="PF01420">
    <property type="entry name" value="Methylase_S"/>
    <property type="match status" value="2"/>
</dbReference>
<dbReference type="InterPro" id="IPR000055">
    <property type="entry name" value="Restrct_endonuc_typeI_TRD"/>
</dbReference>
<keyword evidence="3" id="KW-0238">DNA-binding</keyword>
<dbReference type="InterPro" id="IPR044946">
    <property type="entry name" value="Restrct_endonuc_typeI_TRD_sf"/>
</dbReference>
<dbReference type="SUPFAM" id="SSF116734">
    <property type="entry name" value="DNA methylase specificity domain"/>
    <property type="match status" value="2"/>
</dbReference>
<dbReference type="RefSeq" id="WP_182513473.1">
    <property type="nucleotide sequence ID" value="NZ_JACJIQ010000011.1"/>
</dbReference>
<dbReference type="AlphaFoldDB" id="A0A839GTJ4"/>
<dbReference type="GO" id="GO:0003677">
    <property type="term" value="F:DNA binding"/>
    <property type="evidence" value="ECO:0007669"/>
    <property type="project" value="UniProtKB-KW"/>
</dbReference>
<feature type="domain" description="Type I restriction modification DNA specificity" evidence="4">
    <location>
        <begin position="237"/>
        <end position="396"/>
    </location>
</feature>
<accession>A0A839GTJ4</accession>
<keyword evidence="6" id="KW-1185">Reference proteome</keyword>
<comment type="caution">
    <text evidence="5">The sequence shown here is derived from an EMBL/GenBank/DDBJ whole genome shotgun (WGS) entry which is preliminary data.</text>
</comment>
<dbReference type="Gene3D" id="1.10.287.1120">
    <property type="entry name" value="Bipartite methylase S protein"/>
    <property type="match status" value="1"/>
</dbReference>
<keyword evidence="5" id="KW-0540">Nuclease</keyword>
<evidence type="ECO:0000313" key="5">
    <source>
        <dbReference type="EMBL" id="MBA9078197.1"/>
    </source>
</evidence>
<dbReference type="CDD" id="cd17294">
    <property type="entry name" value="RMtype1_S_MmaC7ORF19P_TRD1-CR1_like"/>
    <property type="match status" value="1"/>
</dbReference>
<dbReference type="Gene3D" id="3.90.220.20">
    <property type="entry name" value="DNA methylase specificity domains"/>
    <property type="match status" value="2"/>
</dbReference>
<keyword evidence="5" id="KW-0378">Hydrolase</keyword>
<reference evidence="5 6" key="1">
    <citation type="submission" date="2020-08" db="EMBL/GenBank/DDBJ databases">
        <title>Genomic Encyclopedia of Type Strains, Phase IV (KMG-IV): sequencing the most valuable type-strain genomes for metagenomic binning, comparative biology and taxonomic classification.</title>
        <authorList>
            <person name="Goeker M."/>
        </authorList>
    </citation>
    <scope>NUCLEOTIDE SEQUENCE [LARGE SCALE GENOMIC DNA]</scope>
    <source>
        <strain evidence="5 6">DSM 29854</strain>
    </source>
</reference>
<evidence type="ECO:0000256" key="1">
    <source>
        <dbReference type="ARBA" id="ARBA00010923"/>
    </source>
</evidence>
<organism evidence="5 6">
    <name type="scientific">Rufibacter quisquiliarum</name>
    <dbReference type="NCBI Taxonomy" id="1549639"/>
    <lineage>
        <taxon>Bacteria</taxon>
        <taxon>Pseudomonadati</taxon>
        <taxon>Bacteroidota</taxon>
        <taxon>Cytophagia</taxon>
        <taxon>Cytophagales</taxon>
        <taxon>Hymenobacteraceae</taxon>
        <taxon>Rufibacter</taxon>
    </lineage>
</organism>
<feature type="domain" description="Type I restriction modification DNA specificity" evidence="4">
    <location>
        <begin position="19"/>
        <end position="196"/>
    </location>
</feature>
<evidence type="ECO:0000256" key="3">
    <source>
        <dbReference type="ARBA" id="ARBA00023125"/>
    </source>
</evidence>
<protein>
    <submittedName>
        <fullName evidence="5">Restriction endonuclease S subunit</fullName>
    </submittedName>
</protein>
<dbReference type="InterPro" id="IPR051212">
    <property type="entry name" value="Type-I_RE_S_subunit"/>
</dbReference>
<dbReference type="GO" id="GO:0009307">
    <property type="term" value="P:DNA restriction-modification system"/>
    <property type="evidence" value="ECO:0007669"/>
    <property type="project" value="UniProtKB-KW"/>
</dbReference>
<keyword evidence="5" id="KW-0255">Endonuclease</keyword>
<comment type="similarity">
    <text evidence="1">Belongs to the type-I restriction system S methylase family.</text>
</comment>
<keyword evidence="2" id="KW-0680">Restriction system</keyword>
<dbReference type="GO" id="GO:0004519">
    <property type="term" value="F:endonuclease activity"/>
    <property type="evidence" value="ECO:0007669"/>
    <property type="project" value="UniProtKB-KW"/>
</dbReference>
<dbReference type="EMBL" id="JACJIQ010000011">
    <property type="protein sequence ID" value="MBA9078197.1"/>
    <property type="molecule type" value="Genomic_DNA"/>
</dbReference>